<dbReference type="InParanoid" id="A0A165HL49"/>
<evidence type="ECO:0000256" key="1">
    <source>
        <dbReference type="SAM" id="MobiDB-lite"/>
    </source>
</evidence>
<proteinExistence type="predicted"/>
<feature type="region of interest" description="Disordered" evidence="1">
    <location>
        <begin position="481"/>
        <end position="512"/>
    </location>
</feature>
<feature type="compositionally biased region" description="Polar residues" evidence="1">
    <location>
        <begin position="485"/>
        <end position="497"/>
    </location>
</feature>
<dbReference type="STRING" id="1314785.A0A165HL49"/>
<evidence type="ECO:0000313" key="2">
    <source>
        <dbReference type="EMBL" id="KZT11872.1"/>
    </source>
</evidence>
<gene>
    <name evidence="2" type="ORF">LAESUDRAFT_754425</name>
</gene>
<accession>A0A165HL49</accession>
<feature type="compositionally biased region" description="Low complexity" evidence="1">
    <location>
        <begin position="270"/>
        <end position="283"/>
    </location>
</feature>
<sequence length="849" mass="94603">MSAVRTFSPRDTYAQGRAFSTPLPSYHSTSPLPPKPLPSFKRNSAASTGKAPQVHNGIVSPNGRYHPYQRDPCRTLRLTASNLLRAKPDDYCSDLQKLHSKVSSWAEAIPRDASDPSVPIYKPYWWSNNDATAVLAFALSQDYHSHGIHENPKGTLPDNIALTVHATIQRYKVLQQPHIAAKFTEAQIQCRDRILRHLGALNERIGRGDNFTFVDRRIAIKLCVGLGKISFRGINKEQKRVGRDIYNLGGVAFPGGHTASEPSDPWRSNAPSTSSEAGPAAPAEEPHNSSTPKVSGVVRNPSPTTLPAFSTPQTWEWQGVPYTTIEEAANAAAPNTIPNDVKEWVMNVVRSFVMRDVVSSYEALRQKMDERHERTVASLEDEVLARIHVGIMAVEIRDQLKTARAQIGTLSADNERLIKANNSLTLEAQAIRKDFEDYKNEIKGQMDALYGNMVALKEAQEKTTTYIVGLESRLNNAIINAPPQGIQQPANQSSQSPRRIKLPDPPKYSGRKSSENFETWFTNLLIWLDYNHFTDDKDKIRQANAHLEGGAALYMKEYTIKLASGQDVGTWAEYTRKLEMAYKMLDPKRTAQSLLDAHCAIRHKTMIAFAENFRAYAFESGYSDEDLIVKIREQRSIHIQTVMSVTETLDPSKIPTTWMDYLEFCLEIEIKHLQQISGNKPTGQTMTTKVTAPKDPNAMDTSTRIAHELSLEQDRWLANKLCLFCGKHTYERGKRCPFPKPEYKGKQFQTRSAPKQGQGKGKGKATNVRQVEEESSAGSSAQIAALEQAIAALRGMSTTSTTPPSSKGKGKAKAHSVDTESTISASTVKDTNARIIEIDDFSEDFQYEV</sequence>
<name>A0A165HL49_9APHY</name>
<organism evidence="2 3">
    <name type="scientific">Laetiporus sulphureus 93-53</name>
    <dbReference type="NCBI Taxonomy" id="1314785"/>
    <lineage>
        <taxon>Eukaryota</taxon>
        <taxon>Fungi</taxon>
        <taxon>Dikarya</taxon>
        <taxon>Basidiomycota</taxon>
        <taxon>Agaricomycotina</taxon>
        <taxon>Agaricomycetes</taxon>
        <taxon>Polyporales</taxon>
        <taxon>Laetiporus</taxon>
    </lineage>
</organism>
<feature type="region of interest" description="Disordered" evidence="1">
    <location>
        <begin position="735"/>
        <end position="781"/>
    </location>
</feature>
<protein>
    <recommendedName>
        <fullName evidence="4">Retrotransposon gag domain-containing protein</fullName>
    </recommendedName>
</protein>
<dbReference type="RefSeq" id="XP_040769520.1">
    <property type="nucleotide sequence ID" value="XM_040911884.1"/>
</dbReference>
<feature type="compositionally biased region" description="Polar residues" evidence="1">
    <location>
        <begin position="679"/>
        <end position="690"/>
    </location>
</feature>
<evidence type="ECO:0008006" key="4">
    <source>
        <dbReference type="Google" id="ProtNLM"/>
    </source>
</evidence>
<feature type="region of interest" description="Disordered" evidence="1">
    <location>
        <begin position="256"/>
        <end position="312"/>
    </location>
</feature>
<keyword evidence="3" id="KW-1185">Reference proteome</keyword>
<feature type="region of interest" description="Disordered" evidence="1">
    <location>
        <begin position="796"/>
        <end position="824"/>
    </location>
</feature>
<dbReference type="Proteomes" id="UP000076871">
    <property type="component" value="Unassembled WGS sequence"/>
</dbReference>
<reference evidence="2 3" key="1">
    <citation type="journal article" date="2016" name="Mol. Biol. Evol.">
        <title>Comparative Genomics of Early-Diverging Mushroom-Forming Fungi Provides Insights into the Origins of Lignocellulose Decay Capabilities.</title>
        <authorList>
            <person name="Nagy L.G."/>
            <person name="Riley R."/>
            <person name="Tritt A."/>
            <person name="Adam C."/>
            <person name="Daum C."/>
            <person name="Floudas D."/>
            <person name="Sun H."/>
            <person name="Yadav J.S."/>
            <person name="Pangilinan J."/>
            <person name="Larsson K.H."/>
            <person name="Matsuura K."/>
            <person name="Barry K."/>
            <person name="Labutti K."/>
            <person name="Kuo R."/>
            <person name="Ohm R.A."/>
            <person name="Bhattacharya S.S."/>
            <person name="Shirouzu T."/>
            <person name="Yoshinaga Y."/>
            <person name="Martin F.M."/>
            <person name="Grigoriev I.V."/>
            <person name="Hibbett D.S."/>
        </authorList>
    </citation>
    <scope>NUCLEOTIDE SEQUENCE [LARGE SCALE GENOMIC DNA]</scope>
    <source>
        <strain evidence="2 3">93-53</strain>
    </source>
</reference>
<feature type="region of interest" description="Disordered" evidence="1">
    <location>
        <begin position="1"/>
        <end position="66"/>
    </location>
</feature>
<dbReference type="AlphaFoldDB" id="A0A165HL49"/>
<feature type="compositionally biased region" description="Low complexity" evidence="1">
    <location>
        <begin position="796"/>
        <end position="807"/>
    </location>
</feature>
<feature type="region of interest" description="Disordered" evidence="1">
    <location>
        <begin position="679"/>
        <end position="699"/>
    </location>
</feature>
<dbReference type="GeneID" id="63828912"/>
<feature type="compositionally biased region" description="Polar residues" evidence="1">
    <location>
        <begin position="301"/>
        <end position="312"/>
    </location>
</feature>
<dbReference type="EMBL" id="KV427606">
    <property type="protein sequence ID" value="KZT11872.1"/>
    <property type="molecule type" value="Genomic_DNA"/>
</dbReference>
<dbReference type="OrthoDB" id="2768905at2759"/>
<evidence type="ECO:0000313" key="3">
    <source>
        <dbReference type="Proteomes" id="UP000076871"/>
    </source>
</evidence>